<accession>A0A0B7MYN5</accession>
<reference evidence="1 2" key="1">
    <citation type="submission" date="2014-09" db="EMBL/GenBank/DDBJ databases">
        <authorList>
            <person name="Ellenberger Sabrina"/>
        </authorList>
    </citation>
    <scope>NUCLEOTIDE SEQUENCE [LARGE SCALE GENOMIC DNA]</scope>
    <source>
        <strain evidence="1 2">CBS 412.66</strain>
    </source>
</reference>
<dbReference type="Proteomes" id="UP000054107">
    <property type="component" value="Unassembled WGS sequence"/>
</dbReference>
<dbReference type="EMBL" id="LN719426">
    <property type="protein sequence ID" value="CEP08004.1"/>
    <property type="molecule type" value="Genomic_DNA"/>
</dbReference>
<proteinExistence type="predicted"/>
<evidence type="ECO:0000313" key="2">
    <source>
        <dbReference type="Proteomes" id="UP000054107"/>
    </source>
</evidence>
<name>A0A0B7MYN5_9FUNG</name>
<gene>
    <name evidence="1" type="primary">PARPA_01313.1 scaffold 1359</name>
</gene>
<organism evidence="1 2">
    <name type="scientific">Parasitella parasitica</name>
    <dbReference type="NCBI Taxonomy" id="35722"/>
    <lineage>
        <taxon>Eukaryota</taxon>
        <taxon>Fungi</taxon>
        <taxon>Fungi incertae sedis</taxon>
        <taxon>Mucoromycota</taxon>
        <taxon>Mucoromycotina</taxon>
        <taxon>Mucoromycetes</taxon>
        <taxon>Mucorales</taxon>
        <taxon>Mucorineae</taxon>
        <taxon>Mucoraceae</taxon>
        <taxon>Parasitella</taxon>
    </lineage>
</organism>
<sequence length="126" mass="14460">MKKTFKKDNVIDRIAVTEKELNTTYNSGQCSAKFEIFDIFSDIDVVIGMDLIMQISITTSNMAMDWDDNNDTKISSIDPNPFTVDVTNSNMRFRKQLDDYTCGLIIGRYLAKQNITQNSREMDIPK</sequence>
<dbReference type="AlphaFoldDB" id="A0A0B7MYN5"/>
<protein>
    <submittedName>
        <fullName evidence="1">Uncharacterized protein</fullName>
    </submittedName>
</protein>
<evidence type="ECO:0000313" key="1">
    <source>
        <dbReference type="EMBL" id="CEP08004.1"/>
    </source>
</evidence>
<dbReference type="STRING" id="35722.A0A0B7MYN5"/>
<keyword evidence="2" id="KW-1185">Reference proteome</keyword>